<reference evidence="2 3" key="1">
    <citation type="journal article" date="2018" name="Nat. Biotechnol.">
        <title>A standardized bacterial taxonomy based on genome phylogeny substantially revises the tree of life.</title>
        <authorList>
            <person name="Parks D.H."/>
            <person name="Chuvochina M."/>
            <person name="Waite D.W."/>
            <person name="Rinke C."/>
            <person name="Skarshewski A."/>
            <person name="Chaumeil P.A."/>
            <person name="Hugenholtz P."/>
        </authorList>
    </citation>
    <scope>NUCLEOTIDE SEQUENCE [LARGE SCALE GENOMIC DNA]</scope>
    <source>
        <strain evidence="2">UBA10948</strain>
    </source>
</reference>
<comment type="caution">
    <text evidence="2">The sequence shown here is derived from an EMBL/GenBank/DDBJ whole genome shotgun (WGS) entry which is preliminary data.</text>
</comment>
<feature type="region of interest" description="Disordered" evidence="1">
    <location>
        <begin position="358"/>
        <end position="401"/>
    </location>
</feature>
<name>A0A354YWV3_9FIRM</name>
<dbReference type="Proteomes" id="UP000263273">
    <property type="component" value="Unassembled WGS sequence"/>
</dbReference>
<proteinExistence type="predicted"/>
<dbReference type="AlphaFoldDB" id="A0A354YWV3"/>
<evidence type="ECO:0000313" key="3">
    <source>
        <dbReference type="Proteomes" id="UP000263273"/>
    </source>
</evidence>
<dbReference type="STRING" id="378794.GCA_001570625_01869"/>
<accession>A0A354YWV3</accession>
<evidence type="ECO:0000256" key="1">
    <source>
        <dbReference type="SAM" id="MobiDB-lite"/>
    </source>
</evidence>
<dbReference type="EMBL" id="DNZF01000172">
    <property type="protein sequence ID" value="HBK53823.1"/>
    <property type="molecule type" value="Genomic_DNA"/>
</dbReference>
<evidence type="ECO:0000313" key="2">
    <source>
        <dbReference type="EMBL" id="HBK53823.1"/>
    </source>
</evidence>
<gene>
    <name evidence="2" type="ORF">DDZ44_07805</name>
</gene>
<organism evidence="2 3">
    <name type="scientific">Syntrophomonas wolfei</name>
    <dbReference type="NCBI Taxonomy" id="863"/>
    <lineage>
        <taxon>Bacteria</taxon>
        <taxon>Bacillati</taxon>
        <taxon>Bacillota</taxon>
        <taxon>Clostridia</taxon>
        <taxon>Eubacteriales</taxon>
        <taxon>Syntrophomonadaceae</taxon>
        <taxon>Syntrophomonas</taxon>
    </lineage>
</organism>
<feature type="compositionally biased region" description="Polar residues" evidence="1">
    <location>
        <begin position="369"/>
        <end position="381"/>
    </location>
</feature>
<protein>
    <submittedName>
        <fullName evidence="2">Uncharacterized protein</fullName>
    </submittedName>
</protein>
<sequence>MKKRLGIALGGIVLLLIAWLAFDHYYYFSPGTDHSRIKQEAEKILQKEGPKLLKNNSLGMRPDMEKEMKWVQVLDIRELGSKSYLLFKLEYGLKGANMDRMIYEYGGGNGYILGLRQVEKKLGRLSLEKGMEFETNYLSASPVDCGLDADGIFYGYCKNPQVAKVRLETGDGKIVECEAKDRIFLPAVPGKNQDISPFFFNAQGEEMEPSYGFKVAFVSNDEKYYQQYTNSPMEWWNMSAKDIGAGSLPAGSMDAVWVFADQQQEALQGQTLKQLKELAEGGVPVIFIEMKDSNKLLRAFQVKEAPGKVAASEVEALYLGKDKSQELQVGFIVLDEDELSPILQKSINLRYQLDEDKQKGAGKKAAASKPTTGVKQGTTAVQGAPVQDVPIAPAPVGRVMP</sequence>